<keyword evidence="2 4" id="KW-0694">RNA-binding</keyword>
<organism evidence="8">
    <name type="scientific">Rhizophora mucronata</name>
    <name type="common">Asiatic mangrove</name>
    <dbReference type="NCBI Taxonomy" id="61149"/>
    <lineage>
        <taxon>Eukaryota</taxon>
        <taxon>Viridiplantae</taxon>
        <taxon>Streptophyta</taxon>
        <taxon>Embryophyta</taxon>
        <taxon>Tracheophyta</taxon>
        <taxon>Spermatophyta</taxon>
        <taxon>Magnoliopsida</taxon>
        <taxon>eudicotyledons</taxon>
        <taxon>Gunneridae</taxon>
        <taxon>Pentapetalae</taxon>
        <taxon>rosids</taxon>
        <taxon>fabids</taxon>
        <taxon>Malpighiales</taxon>
        <taxon>Rhizophoraceae</taxon>
        <taxon>Rhizophora</taxon>
    </lineage>
</organism>
<evidence type="ECO:0000259" key="6">
    <source>
        <dbReference type="PROSITE" id="PS50102"/>
    </source>
</evidence>
<dbReference type="EMBL" id="GGEC01018423">
    <property type="protein sequence ID" value="MBW98906.1"/>
    <property type="molecule type" value="Transcribed_RNA"/>
</dbReference>
<feature type="compositionally biased region" description="Polar residues" evidence="5">
    <location>
        <begin position="470"/>
        <end position="483"/>
    </location>
</feature>
<feature type="region of interest" description="Disordered" evidence="5">
    <location>
        <begin position="142"/>
        <end position="184"/>
    </location>
</feature>
<comment type="subcellular location">
    <subcellularLocation>
        <location evidence="1">Nucleus</location>
    </subcellularLocation>
</comment>
<feature type="compositionally biased region" description="Basic residues" evidence="5">
    <location>
        <begin position="142"/>
        <end position="155"/>
    </location>
</feature>
<dbReference type="PROSITE" id="PS50961">
    <property type="entry name" value="HTH_LA"/>
    <property type="match status" value="1"/>
</dbReference>
<dbReference type="InterPro" id="IPR036388">
    <property type="entry name" value="WH-like_DNA-bd_sf"/>
</dbReference>
<dbReference type="InterPro" id="IPR036390">
    <property type="entry name" value="WH_DNA-bd_sf"/>
</dbReference>
<dbReference type="PROSITE" id="PS50102">
    <property type="entry name" value="RRM"/>
    <property type="match status" value="1"/>
</dbReference>
<sequence>MAQEEEKAVVADAVESVKETLEEDRSTSASPSSSADPSLSRNVSFSKLNAKAPEFVPTRTQQQQPPPPPPPPPPAAAAPMMHIYTPPPGSFHVPIHSPLAAPHVIPVHQHQHHHAQQYVPVRNPSNQNNNPYVAAAHYQGNHNHHHHHHHHHYGKKVVQTEHAEGDAAVDKDKDAASRSKTDKNGLSDEATLKLLNQVEYYFSDLNLATTDHLMRFINKDPEGYVPISVVASFKKIKAAINSNSQLATILRNSSKLIVSEDGKKVKRLHPLTESDVEELQSRIVVAENLPEDHCHQNLMKIFSAVGSVRTIRTCPPQPASGGASSASRAAKADGMHFSNKLHAFVEYESIEIAEKAVAELNDEGNWRSGLRLRLMLKHASKPAQAREKKGHTGQGHIEEDEVSTFEQQPNEHPIEDHSQQEEVQSQEHSLEDRTNDKEGAQKKGRGRGRGKGRGRPQYHHNNRGNHVATLPSSSVVVNEQPTGAKQPPGPRMPDGTRGFAMGRGKPAAVNVA</sequence>
<dbReference type="AlphaFoldDB" id="A0A2P2JZK9"/>
<dbReference type="PANTHER" id="PTHR22792:SF66">
    <property type="entry name" value="LA-RELATED PROTEIN 6B"/>
    <property type="match status" value="1"/>
</dbReference>
<feature type="region of interest" description="Disordered" evidence="5">
    <location>
        <begin position="1"/>
        <end position="83"/>
    </location>
</feature>
<dbReference type="CDD" id="cd12288">
    <property type="entry name" value="RRM_La_like_plant"/>
    <property type="match status" value="1"/>
</dbReference>
<dbReference type="InterPro" id="IPR002344">
    <property type="entry name" value="Lupus_La"/>
</dbReference>
<evidence type="ECO:0000256" key="4">
    <source>
        <dbReference type="PROSITE-ProRule" id="PRU00332"/>
    </source>
</evidence>
<protein>
    <submittedName>
        <fullName evidence="8">La-related protein 6B-like</fullName>
    </submittedName>
</protein>
<dbReference type="GO" id="GO:0005634">
    <property type="term" value="C:nucleus"/>
    <property type="evidence" value="ECO:0007669"/>
    <property type="project" value="UniProtKB-SubCell"/>
</dbReference>
<evidence type="ECO:0000256" key="2">
    <source>
        <dbReference type="ARBA" id="ARBA00022884"/>
    </source>
</evidence>
<dbReference type="InterPro" id="IPR006630">
    <property type="entry name" value="La_HTH"/>
</dbReference>
<name>A0A2P2JZK9_RHIMU</name>
<keyword evidence="3" id="KW-0539">Nucleus</keyword>
<feature type="compositionally biased region" description="Low complexity" evidence="5">
    <location>
        <begin position="27"/>
        <end position="41"/>
    </location>
</feature>
<evidence type="ECO:0000313" key="8">
    <source>
        <dbReference type="EMBL" id="MBW98906.1"/>
    </source>
</evidence>
<dbReference type="Gene3D" id="3.30.70.330">
    <property type="match status" value="1"/>
</dbReference>
<feature type="compositionally biased region" description="Pro residues" evidence="5">
    <location>
        <begin position="64"/>
        <end position="76"/>
    </location>
</feature>
<dbReference type="InterPro" id="IPR035979">
    <property type="entry name" value="RBD_domain_sf"/>
</dbReference>
<dbReference type="Gene3D" id="1.10.10.10">
    <property type="entry name" value="Winged helix-like DNA-binding domain superfamily/Winged helix DNA-binding domain"/>
    <property type="match status" value="1"/>
</dbReference>
<dbReference type="InterPro" id="IPR000504">
    <property type="entry name" value="RRM_dom"/>
</dbReference>
<dbReference type="SUPFAM" id="SSF46785">
    <property type="entry name" value="Winged helix' DNA-binding domain"/>
    <property type="match status" value="1"/>
</dbReference>
<dbReference type="GO" id="GO:0006396">
    <property type="term" value="P:RNA processing"/>
    <property type="evidence" value="ECO:0007669"/>
    <property type="project" value="InterPro"/>
</dbReference>
<feature type="domain" description="RRM" evidence="6">
    <location>
        <begin position="282"/>
        <end position="379"/>
    </location>
</feature>
<proteinExistence type="predicted"/>
<feature type="compositionally biased region" description="Basic and acidic residues" evidence="5">
    <location>
        <begin position="158"/>
        <end position="184"/>
    </location>
</feature>
<feature type="compositionally biased region" description="Basic residues" evidence="5">
    <location>
        <begin position="442"/>
        <end position="463"/>
    </location>
</feature>
<feature type="region of interest" description="Disordered" evidence="5">
    <location>
        <begin position="380"/>
        <end position="512"/>
    </location>
</feature>
<feature type="compositionally biased region" description="Basic and acidic residues" evidence="5">
    <location>
        <begin position="428"/>
        <end position="441"/>
    </location>
</feature>
<dbReference type="SMART" id="SM00715">
    <property type="entry name" value="LA"/>
    <property type="match status" value="1"/>
</dbReference>
<feature type="domain" description="HTH La-type RNA-binding" evidence="7">
    <location>
        <begin position="184"/>
        <end position="275"/>
    </location>
</feature>
<evidence type="ECO:0000256" key="1">
    <source>
        <dbReference type="ARBA" id="ARBA00004123"/>
    </source>
</evidence>
<evidence type="ECO:0000256" key="5">
    <source>
        <dbReference type="SAM" id="MobiDB-lite"/>
    </source>
</evidence>
<dbReference type="Pfam" id="PF05383">
    <property type="entry name" value="La"/>
    <property type="match status" value="1"/>
</dbReference>
<dbReference type="InterPro" id="IPR012677">
    <property type="entry name" value="Nucleotide-bd_a/b_plait_sf"/>
</dbReference>
<dbReference type="GO" id="GO:1990904">
    <property type="term" value="C:ribonucleoprotein complex"/>
    <property type="evidence" value="ECO:0007669"/>
    <property type="project" value="InterPro"/>
</dbReference>
<reference evidence="8" key="1">
    <citation type="submission" date="2018-02" db="EMBL/GenBank/DDBJ databases">
        <title>Rhizophora mucronata_Transcriptome.</title>
        <authorList>
            <person name="Meera S.P."/>
            <person name="Sreeshan A."/>
            <person name="Augustine A."/>
        </authorList>
    </citation>
    <scope>NUCLEOTIDE SEQUENCE</scope>
    <source>
        <tissue evidence="8">Leaf</tissue>
    </source>
</reference>
<evidence type="ECO:0000256" key="3">
    <source>
        <dbReference type="ARBA" id="ARBA00023242"/>
    </source>
</evidence>
<dbReference type="GO" id="GO:0003729">
    <property type="term" value="F:mRNA binding"/>
    <property type="evidence" value="ECO:0007669"/>
    <property type="project" value="TreeGrafter"/>
</dbReference>
<feature type="compositionally biased region" description="Basic and acidic residues" evidence="5">
    <location>
        <begin position="1"/>
        <end position="26"/>
    </location>
</feature>
<dbReference type="PANTHER" id="PTHR22792">
    <property type="entry name" value="LUPUS LA PROTEIN-RELATED"/>
    <property type="match status" value="1"/>
</dbReference>
<dbReference type="SUPFAM" id="SSF54928">
    <property type="entry name" value="RNA-binding domain, RBD"/>
    <property type="match status" value="1"/>
</dbReference>
<dbReference type="InterPro" id="IPR034878">
    <property type="entry name" value="La-rel_plant_RRM"/>
</dbReference>
<evidence type="ECO:0000259" key="7">
    <source>
        <dbReference type="PROSITE" id="PS50961"/>
    </source>
</evidence>
<dbReference type="PRINTS" id="PR00302">
    <property type="entry name" value="LUPUSLA"/>
</dbReference>
<accession>A0A2P2JZK9</accession>
<dbReference type="InterPro" id="IPR045180">
    <property type="entry name" value="La_dom_prot"/>
</dbReference>